<dbReference type="EMBL" id="MVHM01000034">
    <property type="protein sequence ID" value="ORA29852.1"/>
    <property type="molecule type" value="Genomic_DNA"/>
</dbReference>
<evidence type="ECO:0000313" key="3">
    <source>
        <dbReference type="Proteomes" id="UP000192441"/>
    </source>
</evidence>
<accession>A0A7I7WDK8</accession>
<geneLocation type="plasmid" evidence="1 4">
    <name>pJCM12687</name>
</geneLocation>
<reference evidence="1" key="3">
    <citation type="submission" date="2020-02" db="EMBL/GenBank/DDBJ databases">
        <authorList>
            <person name="Matsumoto Y."/>
            <person name="Motooka D."/>
            <person name="Nakamura S."/>
        </authorList>
    </citation>
    <scope>NUCLEOTIDE SEQUENCE</scope>
    <source>
        <strain evidence="1">JCM 12687</strain>
        <plasmid evidence="1">pJCM12687</plasmid>
    </source>
</reference>
<dbReference type="RefSeq" id="WP_083134615.1">
    <property type="nucleotide sequence ID" value="NZ_AP022607.1"/>
</dbReference>
<dbReference type="InterPro" id="IPR036689">
    <property type="entry name" value="ESAT-6-like_sf"/>
</dbReference>
<organism evidence="2 3">
    <name type="scientific">Mycobacterium branderi</name>
    <dbReference type="NCBI Taxonomy" id="43348"/>
    <lineage>
        <taxon>Bacteria</taxon>
        <taxon>Bacillati</taxon>
        <taxon>Actinomycetota</taxon>
        <taxon>Actinomycetes</taxon>
        <taxon>Mycobacteriales</taxon>
        <taxon>Mycobacteriaceae</taxon>
        <taxon>Mycobacterium</taxon>
    </lineage>
</organism>
<keyword evidence="4" id="KW-1185">Reference proteome</keyword>
<sequence>MLVGQNTLLQTANNLEDLMHQAVDVLNRYYNHSTELQSGGLEGGAGQTNVVTAEEIQHAQMKIQTRWGHVIDLVRSNTHNYGQQDEHNAASIAAVASDLRWT</sequence>
<dbReference type="EMBL" id="AP022607">
    <property type="protein sequence ID" value="BBZ15022.1"/>
    <property type="molecule type" value="Genomic_DNA"/>
</dbReference>
<name>A0A7I7WDK8_9MYCO</name>
<reference evidence="1 4" key="2">
    <citation type="journal article" date="2019" name="Emerg. Microbes Infect.">
        <title>Comprehensive subspecies identification of 175 nontuberculous mycobacteria species based on 7547 genomic profiles.</title>
        <authorList>
            <person name="Matsumoto Y."/>
            <person name="Kinjo T."/>
            <person name="Motooka D."/>
            <person name="Nabeya D."/>
            <person name="Jung N."/>
            <person name="Uechi K."/>
            <person name="Horii T."/>
            <person name="Iida T."/>
            <person name="Fujita J."/>
            <person name="Nakamura S."/>
        </authorList>
    </citation>
    <scope>NUCLEOTIDE SEQUENCE [LARGE SCALE GENOMIC DNA]</scope>
    <source>
        <strain evidence="1 4">JCM 12687</strain>
        <plasmid evidence="1">pJCM12687</plasmid>
    </source>
</reference>
<evidence type="ECO:0000313" key="4">
    <source>
        <dbReference type="Proteomes" id="UP000467379"/>
    </source>
</evidence>
<dbReference type="AlphaFoldDB" id="A0A7I7WDK8"/>
<proteinExistence type="predicted"/>
<keyword evidence="1" id="KW-0614">Plasmid</keyword>
<gene>
    <name evidence="2" type="ORF">BST20_27745</name>
    <name evidence="1" type="ORF">MBRA_52170</name>
</gene>
<evidence type="ECO:0000313" key="2">
    <source>
        <dbReference type="EMBL" id="ORA29852.1"/>
    </source>
</evidence>
<protein>
    <submittedName>
        <fullName evidence="2">Uncharacterized protein</fullName>
    </submittedName>
</protein>
<dbReference type="Proteomes" id="UP000467379">
    <property type="component" value="Plasmid pJCM12687"/>
</dbReference>
<dbReference type="Proteomes" id="UP000192441">
    <property type="component" value="Unassembled WGS sequence"/>
</dbReference>
<reference evidence="2 3" key="1">
    <citation type="submission" date="2016-12" db="EMBL/GenBank/DDBJ databases">
        <title>The new phylogeny of genus Mycobacterium.</title>
        <authorList>
            <person name="Tortoli E."/>
            <person name="Trovato A."/>
            <person name="Cirillo D.M."/>
        </authorList>
    </citation>
    <scope>NUCLEOTIDE SEQUENCE [LARGE SCALE GENOMIC DNA]</scope>
    <source>
        <strain evidence="2 3">DSM 44624</strain>
    </source>
</reference>
<dbReference type="SUPFAM" id="SSF140453">
    <property type="entry name" value="EsxAB dimer-like"/>
    <property type="match status" value="1"/>
</dbReference>
<dbReference type="OrthoDB" id="4728589at2"/>
<evidence type="ECO:0000313" key="1">
    <source>
        <dbReference type="EMBL" id="BBZ15022.1"/>
    </source>
</evidence>